<evidence type="ECO:0000313" key="2">
    <source>
        <dbReference type="Proteomes" id="UP000198304"/>
    </source>
</evidence>
<name>A0A239KFL7_9FIRM</name>
<evidence type="ECO:0000313" key="1">
    <source>
        <dbReference type="EMBL" id="SNT16971.1"/>
    </source>
</evidence>
<dbReference type="SUPFAM" id="SSF101478">
    <property type="entry name" value="ADP-ribosylglycohydrolase"/>
    <property type="match status" value="1"/>
</dbReference>
<keyword evidence="1" id="KW-0378">Hydrolase</keyword>
<dbReference type="RefSeq" id="WP_089285342.1">
    <property type="nucleotide sequence ID" value="NZ_FZOJ01000047.1"/>
</dbReference>
<dbReference type="EMBL" id="FZOJ01000047">
    <property type="protein sequence ID" value="SNT16971.1"/>
    <property type="molecule type" value="Genomic_DNA"/>
</dbReference>
<accession>A0A239KFL7</accession>
<dbReference type="OrthoDB" id="1950456at2"/>
<dbReference type="Pfam" id="PF03747">
    <property type="entry name" value="ADP_ribosyl_GH"/>
    <property type="match status" value="1"/>
</dbReference>
<dbReference type="InterPro" id="IPR036705">
    <property type="entry name" value="Ribosyl_crysJ1_sf"/>
</dbReference>
<keyword evidence="2" id="KW-1185">Reference proteome</keyword>
<dbReference type="Gene3D" id="1.10.4080.10">
    <property type="entry name" value="ADP-ribosylation/Crystallin J1"/>
    <property type="match status" value="1"/>
</dbReference>
<protein>
    <submittedName>
        <fullName evidence="1">ADP-ribosylglycohydrolase</fullName>
    </submittedName>
</protein>
<dbReference type="GO" id="GO:0016787">
    <property type="term" value="F:hydrolase activity"/>
    <property type="evidence" value="ECO:0007669"/>
    <property type="project" value="UniProtKB-KW"/>
</dbReference>
<gene>
    <name evidence="1" type="ORF">SAMN05446037_104712</name>
</gene>
<organism evidence="1 2">
    <name type="scientific">Anaerovirgula multivorans</name>
    <dbReference type="NCBI Taxonomy" id="312168"/>
    <lineage>
        <taxon>Bacteria</taxon>
        <taxon>Bacillati</taxon>
        <taxon>Bacillota</taxon>
        <taxon>Clostridia</taxon>
        <taxon>Peptostreptococcales</taxon>
        <taxon>Natronincolaceae</taxon>
        <taxon>Anaerovirgula</taxon>
    </lineage>
</organism>
<reference evidence="1 2" key="1">
    <citation type="submission" date="2017-06" db="EMBL/GenBank/DDBJ databases">
        <authorList>
            <person name="Kim H.J."/>
            <person name="Triplett B.A."/>
        </authorList>
    </citation>
    <scope>NUCLEOTIDE SEQUENCE [LARGE SCALE GENOMIC DNA]</scope>
    <source>
        <strain evidence="1 2">SCA</strain>
    </source>
</reference>
<dbReference type="InterPro" id="IPR005502">
    <property type="entry name" value="Ribosyl_crysJ1"/>
</dbReference>
<proteinExistence type="predicted"/>
<sequence length="367" mass="43572">MAYGDALGFLNENQEKKSLTLKNFVYRYNDHLSMKKPAGQYSYITELMLITIKCLVDHGTALKVTVDYPRFYEELKLWRYYRHGTPPPILARLEEKNYYKSTYYWEDRNCCGISRIIPILLANKNYRAAEIEVYKNMIYINRHPKVILTGLLLLRTGYILLENHFIDEDELIQQLKNYLIHMQLQQLNENMKGSLPNHYNLQFEKEKIQYLMDLDRYKNRKDAENKSKQGLILNSIEIYYNLSEQDTPMIEDLCCDYGKEEIAIAFCLWGMSGKEYDTTNASLKDEIFICEMGKFLSKLRNFEGNRKAYVSQDKMIDLFQLEKNSMIQHPILNMLKIKEKEETKEYIKLLVQTKSCINTFVKDKTRQ</sequence>
<dbReference type="AlphaFoldDB" id="A0A239KFL7"/>
<dbReference type="Proteomes" id="UP000198304">
    <property type="component" value="Unassembled WGS sequence"/>
</dbReference>